<accession>A0A4Y7U240</accession>
<comment type="caution">
    <text evidence="1">The sequence shown here is derived from an EMBL/GenBank/DDBJ whole genome shotgun (WGS) entry which is preliminary data.</text>
</comment>
<dbReference type="EMBL" id="QWDN01001236">
    <property type="protein sequence ID" value="TEB40500.1"/>
    <property type="molecule type" value="Genomic_DNA"/>
</dbReference>
<gene>
    <name evidence="1" type="ORF">D0809_30295</name>
</gene>
<proteinExistence type="predicted"/>
<sequence length="98" mass="10979">KRISQLKDVILIAPVIEIEDETIGTFQAIASKRITVGKTCKLSYPSALVLFQDNKNNPDEVSTNPMDNKIFIDTKSVVKGSICYFQTKTKPDFQTQIV</sequence>
<name>A0A4Y7U240_9FLAO</name>
<protein>
    <submittedName>
        <fullName evidence="1">Uncharacterized protein</fullName>
    </submittedName>
</protein>
<evidence type="ECO:0000313" key="2">
    <source>
        <dbReference type="Proteomes" id="UP000298340"/>
    </source>
</evidence>
<dbReference type="Proteomes" id="UP000298340">
    <property type="component" value="Unassembled WGS sequence"/>
</dbReference>
<evidence type="ECO:0000313" key="1">
    <source>
        <dbReference type="EMBL" id="TEB40500.1"/>
    </source>
</evidence>
<reference evidence="1 2" key="1">
    <citation type="journal article" date="2018" name="Syst. Appl. Microbiol.">
        <title>Flavobacterium circumlabens sp. nov. and Flavobacterium cupreum sp. nov., two psychrotrophic species isolated from Antarctic environmental samples.</title>
        <authorList>
            <person name="Kralova S."/>
            <person name="Busse H.J."/>
            <person name="Svec P."/>
            <person name="Maslanova I."/>
            <person name="Stankova E."/>
            <person name="Bartak M."/>
            <person name="Sedlacek I."/>
        </authorList>
    </citation>
    <scope>NUCLEOTIDE SEQUENCE [LARGE SCALE GENOMIC DNA]</scope>
    <source>
        <strain evidence="1 2">CCM 8828</strain>
    </source>
</reference>
<dbReference type="AlphaFoldDB" id="A0A4Y7U240"/>
<feature type="non-terminal residue" evidence="1">
    <location>
        <position position="98"/>
    </location>
</feature>
<feature type="non-terminal residue" evidence="1">
    <location>
        <position position="1"/>
    </location>
</feature>
<organism evidence="1 2">
    <name type="scientific">Flavobacterium circumlabens</name>
    <dbReference type="NCBI Taxonomy" id="2133765"/>
    <lineage>
        <taxon>Bacteria</taxon>
        <taxon>Pseudomonadati</taxon>
        <taxon>Bacteroidota</taxon>
        <taxon>Flavobacteriia</taxon>
        <taxon>Flavobacteriales</taxon>
        <taxon>Flavobacteriaceae</taxon>
        <taxon>Flavobacterium</taxon>
    </lineage>
</organism>